<dbReference type="PROSITE" id="PS50983">
    <property type="entry name" value="FE_B12_PBP"/>
    <property type="match status" value="1"/>
</dbReference>
<evidence type="ECO:0000313" key="4">
    <source>
        <dbReference type="EMBL" id="SCX37543.1"/>
    </source>
</evidence>
<keyword evidence="5" id="KW-1185">Reference proteome</keyword>
<dbReference type="EMBL" id="FMUH01000001">
    <property type="protein sequence ID" value="SCX37543.1"/>
    <property type="molecule type" value="Genomic_DNA"/>
</dbReference>
<dbReference type="SUPFAM" id="SSF53807">
    <property type="entry name" value="Helical backbone' metal receptor"/>
    <property type="match status" value="1"/>
</dbReference>
<dbReference type="RefSeq" id="WP_092798776.1">
    <property type="nucleotide sequence ID" value="NZ_FMUH01000001.1"/>
</dbReference>
<feature type="signal peptide" evidence="2">
    <location>
        <begin position="1"/>
        <end position="29"/>
    </location>
</feature>
<feature type="domain" description="Fe/B12 periplasmic-binding" evidence="3">
    <location>
        <begin position="64"/>
        <end position="349"/>
    </location>
</feature>
<dbReference type="PANTHER" id="PTHR30535:SF7">
    <property type="entry name" value="IRON(III) DICITRATE-BINDING PROTEIN"/>
    <property type="match status" value="1"/>
</dbReference>
<name>A0A1G4X8K2_9ACTN</name>
<dbReference type="InterPro" id="IPR002491">
    <property type="entry name" value="ABC_transptr_periplasmic_BD"/>
</dbReference>
<accession>A0A1G4X8K2</accession>
<dbReference type="Gene3D" id="3.40.50.1980">
    <property type="entry name" value="Nitrogenase molybdenum iron protein domain"/>
    <property type="match status" value="2"/>
</dbReference>
<dbReference type="AlphaFoldDB" id="A0A1G4X8K2"/>
<organism evidence="4 5">
    <name type="scientific">Klenkia marina</name>
    <dbReference type="NCBI Taxonomy" id="1960309"/>
    <lineage>
        <taxon>Bacteria</taxon>
        <taxon>Bacillati</taxon>
        <taxon>Actinomycetota</taxon>
        <taxon>Actinomycetes</taxon>
        <taxon>Geodermatophilales</taxon>
        <taxon>Geodermatophilaceae</taxon>
        <taxon>Klenkia</taxon>
    </lineage>
</organism>
<evidence type="ECO:0000259" key="3">
    <source>
        <dbReference type="PROSITE" id="PS50983"/>
    </source>
</evidence>
<dbReference type="PANTHER" id="PTHR30535">
    <property type="entry name" value="VITAMIN B12-BINDING PROTEIN"/>
    <property type="match status" value="1"/>
</dbReference>
<comment type="similarity">
    <text evidence="1">Belongs to the bacterial solute-binding protein 8 family.</text>
</comment>
<dbReference type="InterPro" id="IPR050902">
    <property type="entry name" value="ABC_Transporter_SBP"/>
</dbReference>
<keyword evidence="2" id="KW-0732">Signal</keyword>
<evidence type="ECO:0000256" key="1">
    <source>
        <dbReference type="ARBA" id="ARBA00008814"/>
    </source>
</evidence>
<dbReference type="Pfam" id="PF01497">
    <property type="entry name" value="Peripla_BP_2"/>
    <property type="match status" value="1"/>
</dbReference>
<dbReference type="OrthoDB" id="9797850at2"/>
<protein>
    <submittedName>
        <fullName evidence="4">Iron complex transport system substrate-binding protein</fullName>
    </submittedName>
</protein>
<evidence type="ECO:0000256" key="2">
    <source>
        <dbReference type="SAM" id="SignalP"/>
    </source>
</evidence>
<feature type="chain" id="PRO_5038682734" evidence="2">
    <location>
        <begin position="30"/>
        <end position="349"/>
    </location>
</feature>
<reference evidence="5" key="1">
    <citation type="submission" date="2016-10" db="EMBL/GenBank/DDBJ databases">
        <authorList>
            <person name="Varghese N."/>
            <person name="Submissions S."/>
        </authorList>
    </citation>
    <scope>NUCLEOTIDE SEQUENCE [LARGE SCALE GENOMIC DNA]</scope>
    <source>
        <strain evidence="5">DSM 45722</strain>
    </source>
</reference>
<evidence type="ECO:0000313" key="5">
    <source>
        <dbReference type="Proteomes" id="UP000198981"/>
    </source>
</evidence>
<sequence>MPLITHRLRTTAAALACAGLLTACGASEAVPESAAATGGEQATEYPLVLDNCGTEVTVDAPPQRVVSLDQGSTELMLSLGLGDRIVGTASWTDPVLPSLADANADVPRLADNAPGYEAVLGTDPDFVTASFGRHFATGGVAERARFTETGIGTYLSPTDCSGGQSVNAGGKRSEPLQVDALYQEIRELAAVFDVPERGEQLVAELQQRAAAATAEIEASGVTLGFWFADTRSPYFAGGVGAPQLLAEGVGGANVFADLADDWSAVSWEAVVDREPDVLVLGDLARDRFPGDRLADKEAFLAADPLTSTMQAVQDQQYVALSGAELNPSIRFVDGLEDLAAGLAELGRTS</sequence>
<proteinExistence type="inferred from homology"/>
<dbReference type="STRING" id="1960309.SAMN03159343_0131"/>
<dbReference type="PROSITE" id="PS51257">
    <property type="entry name" value="PROKAR_LIPOPROTEIN"/>
    <property type="match status" value="1"/>
</dbReference>
<gene>
    <name evidence="4" type="ORF">SAMN03159343_0131</name>
</gene>
<dbReference type="Proteomes" id="UP000198981">
    <property type="component" value="Unassembled WGS sequence"/>
</dbReference>